<organism evidence="1 2">
    <name type="scientific">Smallanthus sonchifolius</name>
    <dbReference type="NCBI Taxonomy" id="185202"/>
    <lineage>
        <taxon>Eukaryota</taxon>
        <taxon>Viridiplantae</taxon>
        <taxon>Streptophyta</taxon>
        <taxon>Embryophyta</taxon>
        <taxon>Tracheophyta</taxon>
        <taxon>Spermatophyta</taxon>
        <taxon>Magnoliopsida</taxon>
        <taxon>eudicotyledons</taxon>
        <taxon>Gunneridae</taxon>
        <taxon>Pentapetalae</taxon>
        <taxon>asterids</taxon>
        <taxon>campanulids</taxon>
        <taxon>Asterales</taxon>
        <taxon>Asteraceae</taxon>
        <taxon>Asteroideae</taxon>
        <taxon>Heliantheae alliance</taxon>
        <taxon>Millerieae</taxon>
        <taxon>Smallanthus</taxon>
    </lineage>
</organism>
<protein>
    <submittedName>
        <fullName evidence="1">Uncharacterized protein</fullName>
    </submittedName>
</protein>
<accession>A0ACB9DA37</accession>
<evidence type="ECO:0000313" key="1">
    <source>
        <dbReference type="EMBL" id="KAI3743479.1"/>
    </source>
</evidence>
<comment type="caution">
    <text evidence="1">The sequence shown here is derived from an EMBL/GenBank/DDBJ whole genome shotgun (WGS) entry which is preliminary data.</text>
</comment>
<sequence length="302" mass="34338">MVTGSSNLYVVFVPLLAPGHMIPLVQLARLFAARGVRTTIITTVHNALTIQPSIDRGYPLTVQTVNFPASEVGLPTGIENLSACTNAEMVSAVIRAMQLLRTPMEQLIRDVAPNCIFSDMFLTWTVDLAEELKIPKLLFYPNSFLYHSVSHSLKIHAPYADVKSESESFVVPKLPDNITMKRSQLSHHFWSKTRMGDSLERVQQSEKRSYGLVHYTFYEIETAYADHIKKIKGTKIWHTGPLFQLFNHQDRHCLTWLDDQQPKSVIYVCFGSMVRFQEAQITEIALALEELKQPFVWVVSDV</sequence>
<dbReference type="Proteomes" id="UP001056120">
    <property type="component" value="Linkage Group LG20"/>
</dbReference>
<name>A0ACB9DA37_9ASTR</name>
<evidence type="ECO:0000313" key="2">
    <source>
        <dbReference type="Proteomes" id="UP001056120"/>
    </source>
</evidence>
<reference evidence="1 2" key="2">
    <citation type="journal article" date="2022" name="Mol. Ecol. Resour.">
        <title>The genomes of chicory, endive, great burdock and yacon provide insights into Asteraceae paleo-polyploidization history and plant inulin production.</title>
        <authorList>
            <person name="Fan W."/>
            <person name="Wang S."/>
            <person name="Wang H."/>
            <person name="Wang A."/>
            <person name="Jiang F."/>
            <person name="Liu H."/>
            <person name="Zhao H."/>
            <person name="Xu D."/>
            <person name="Zhang Y."/>
        </authorList>
    </citation>
    <scope>NUCLEOTIDE SEQUENCE [LARGE SCALE GENOMIC DNA]</scope>
    <source>
        <strain evidence="2">cv. Yunnan</strain>
        <tissue evidence="1">Leaves</tissue>
    </source>
</reference>
<gene>
    <name evidence="1" type="ORF">L1987_61189</name>
</gene>
<dbReference type="EMBL" id="CM042037">
    <property type="protein sequence ID" value="KAI3743479.1"/>
    <property type="molecule type" value="Genomic_DNA"/>
</dbReference>
<reference evidence="2" key="1">
    <citation type="journal article" date="2022" name="Mol. Ecol. Resour.">
        <title>The genomes of chicory, endive, great burdock and yacon provide insights into Asteraceae palaeo-polyploidization history and plant inulin production.</title>
        <authorList>
            <person name="Fan W."/>
            <person name="Wang S."/>
            <person name="Wang H."/>
            <person name="Wang A."/>
            <person name="Jiang F."/>
            <person name="Liu H."/>
            <person name="Zhao H."/>
            <person name="Xu D."/>
            <person name="Zhang Y."/>
        </authorList>
    </citation>
    <scope>NUCLEOTIDE SEQUENCE [LARGE SCALE GENOMIC DNA]</scope>
    <source>
        <strain evidence="2">cv. Yunnan</strain>
    </source>
</reference>
<keyword evidence="2" id="KW-1185">Reference proteome</keyword>
<proteinExistence type="predicted"/>